<reference evidence="2 4" key="2">
    <citation type="journal article" date="2014" name="BMC Genomics">
        <title>An improved genome release (version Mt4.0) for the model legume Medicago truncatula.</title>
        <authorList>
            <person name="Tang H."/>
            <person name="Krishnakumar V."/>
            <person name="Bidwell S."/>
            <person name="Rosen B."/>
            <person name="Chan A."/>
            <person name="Zhou S."/>
            <person name="Gentzbittel L."/>
            <person name="Childs K.L."/>
            <person name="Yandell M."/>
            <person name="Gundlach H."/>
            <person name="Mayer K.F."/>
            <person name="Schwartz D.C."/>
            <person name="Town C.D."/>
        </authorList>
    </citation>
    <scope>GENOME REANNOTATION</scope>
    <source>
        <strain evidence="2">A17</strain>
        <strain evidence="3 4">cv. Jemalong A17</strain>
    </source>
</reference>
<proteinExistence type="predicted"/>
<evidence type="ECO:0000313" key="4">
    <source>
        <dbReference type="Proteomes" id="UP000002051"/>
    </source>
</evidence>
<feature type="non-terminal residue" evidence="2">
    <location>
        <position position="1"/>
    </location>
</feature>
<dbReference type="PANTHER" id="PTHR46328">
    <property type="entry name" value="FAR-RED IMPAIRED RESPONSIVE (FAR1) FAMILY PROTEIN-RELATED"/>
    <property type="match status" value="1"/>
</dbReference>
<dbReference type="GO" id="GO:0003677">
    <property type="term" value="F:DNA binding"/>
    <property type="evidence" value="ECO:0007669"/>
    <property type="project" value="UniProtKB-KW"/>
</dbReference>
<keyword evidence="4" id="KW-1185">Reference proteome</keyword>
<keyword evidence="2" id="KW-0238">DNA-binding</keyword>
<protein>
    <submittedName>
        <fullName evidence="2">FAR1 DNA-binding domain protein</fullName>
    </submittedName>
</protein>
<name>A0A072TDR2_MEDTR</name>
<evidence type="ECO:0000259" key="1">
    <source>
        <dbReference type="Pfam" id="PF03101"/>
    </source>
</evidence>
<organism evidence="2 4">
    <name type="scientific">Medicago truncatula</name>
    <name type="common">Barrel medic</name>
    <name type="synonym">Medicago tribuloides</name>
    <dbReference type="NCBI Taxonomy" id="3880"/>
    <lineage>
        <taxon>Eukaryota</taxon>
        <taxon>Viridiplantae</taxon>
        <taxon>Streptophyta</taxon>
        <taxon>Embryophyta</taxon>
        <taxon>Tracheophyta</taxon>
        <taxon>Spermatophyta</taxon>
        <taxon>Magnoliopsida</taxon>
        <taxon>eudicotyledons</taxon>
        <taxon>Gunneridae</taxon>
        <taxon>Pentapetalae</taxon>
        <taxon>rosids</taxon>
        <taxon>fabids</taxon>
        <taxon>Fabales</taxon>
        <taxon>Fabaceae</taxon>
        <taxon>Papilionoideae</taxon>
        <taxon>50 kb inversion clade</taxon>
        <taxon>NPAAA clade</taxon>
        <taxon>Hologalegina</taxon>
        <taxon>IRL clade</taxon>
        <taxon>Trifolieae</taxon>
        <taxon>Medicago</taxon>
    </lineage>
</organism>
<evidence type="ECO:0000313" key="2">
    <source>
        <dbReference type="EMBL" id="KEH15542.1"/>
    </source>
</evidence>
<dbReference type="Proteomes" id="UP000002051">
    <property type="component" value="Unassembled WGS sequence"/>
</dbReference>
<dbReference type="PANTHER" id="PTHR46328:SF38">
    <property type="entry name" value="FAR1 DNA-BINDING DOMAIN PROTEIN"/>
    <property type="match status" value="1"/>
</dbReference>
<evidence type="ECO:0000313" key="3">
    <source>
        <dbReference type="EnsemblPlants" id="KEH15542"/>
    </source>
</evidence>
<feature type="domain" description="FAR1" evidence="1">
    <location>
        <begin position="40"/>
        <end position="128"/>
    </location>
</feature>
<gene>
    <name evidence="2" type="ORF">MTR_0853s0010</name>
</gene>
<dbReference type="HOGENOM" id="CLU_1606901_0_0_1"/>
<dbReference type="AlphaFoldDB" id="A0A072TDR2"/>
<dbReference type="Pfam" id="PF03101">
    <property type="entry name" value="FAR1"/>
    <property type="match status" value="1"/>
</dbReference>
<dbReference type="InterPro" id="IPR004330">
    <property type="entry name" value="FAR1_DNA_bnd_dom"/>
</dbReference>
<reference evidence="2 4" key="1">
    <citation type="journal article" date="2011" name="Nature">
        <title>The Medicago genome provides insight into the evolution of rhizobial symbioses.</title>
        <authorList>
            <person name="Young N.D."/>
            <person name="Debelle F."/>
            <person name="Oldroyd G.E."/>
            <person name="Geurts R."/>
            <person name="Cannon S.B."/>
            <person name="Udvardi M.K."/>
            <person name="Benedito V.A."/>
            <person name="Mayer K.F."/>
            <person name="Gouzy J."/>
            <person name="Schoof H."/>
            <person name="Van de Peer Y."/>
            <person name="Proost S."/>
            <person name="Cook D.R."/>
            <person name="Meyers B.C."/>
            <person name="Spannagl M."/>
            <person name="Cheung F."/>
            <person name="De Mita S."/>
            <person name="Krishnakumar V."/>
            <person name="Gundlach H."/>
            <person name="Zhou S."/>
            <person name="Mudge J."/>
            <person name="Bharti A.K."/>
            <person name="Murray J.D."/>
            <person name="Naoumkina M.A."/>
            <person name="Rosen B."/>
            <person name="Silverstein K.A."/>
            <person name="Tang H."/>
            <person name="Rombauts S."/>
            <person name="Zhao P.X."/>
            <person name="Zhou P."/>
            <person name="Barbe V."/>
            <person name="Bardou P."/>
            <person name="Bechner M."/>
            <person name="Bellec A."/>
            <person name="Berger A."/>
            <person name="Berges H."/>
            <person name="Bidwell S."/>
            <person name="Bisseling T."/>
            <person name="Choisne N."/>
            <person name="Couloux A."/>
            <person name="Denny R."/>
            <person name="Deshpande S."/>
            <person name="Dai X."/>
            <person name="Doyle J.J."/>
            <person name="Dudez A.M."/>
            <person name="Farmer A.D."/>
            <person name="Fouteau S."/>
            <person name="Franken C."/>
            <person name="Gibelin C."/>
            <person name="Gish J."/>
            <person name="Goldstein S."/>
            <person name="Gonzalez A.J."/>
            <person name="Green P.J."/>
            <person name="Hallab A."/>
            <person name="Hartog M."/>
            <person name="Hua A."/>
            <person name="Humphray S.J."/>
            <person name="Jeong D.H."/>
            <person name="Jing Y."/>
            <person name="Jocker A."/>
            <person name="Kenton S.M."/>
            <person name="Kim D.J."/>
            <person name="Klee K."/>
            <person name="Lai H."/>
            <person name="Lang C."/>
            <person name="Lin S."/>
            <person name="Macmil S.L."/>
            <person name="Magdelenat G."/>
            <person name="Matthews L."/>
            <person name="McCorrison J."/>
            <person name="Monaghan E.L."/>
            <person name="Mun J.H."/>
            <person name="Najar F.Z."/>
            <person name="Nicholson C."/>
            <person name="Noirot C."/>
            <person name="O'Bleness M."/>
            <person name="Paule C.R."/>
            <person name="Poulain J."/>
            <person name="Prion F."/>
            <person name="Qin B."/>
            <person name="Qu C."/>
            <person name="Retzel E.F."/>
            <person name="Riddle C."/>
            <person name="Sallet E."/>
            <person name="Samain S."/>
            <person name="Samson N."/>
            <person name="Sanders I."/>
            <person name="Saurat O."/>
            <person name="Scarpelli C."/>
            <person name="Schiex T."/>
            <person name="Segurens B."/>
            <person name="Severin A.J."/>
            <person name="Sherrier D.J."/>
            <person name="Shi R."/>
            <person name="Sims S."/>
            <person name="Singer S.R."/>
            <person name="Sinharoy S."/>
            <person name="Sterck L."/>
            <person name="Viollet A."/>
            <person name="Wang B.B."/>
            <person name="Wang K."/>
            <person name="Wang M."/>
            <person name="Wang X."/>
            <person name="Warfsmann J."/>
            <person name="Weissenbach J."/>
            <person name="White D.D."/>
            <person name="White J.D."/>
            <person name="Wiley G.B."/>
            <person name="Wincker P."/>
            <person name="Xing Y."/>
            <person name="Yang L."/>
            <person name="Yao Z."/>
            <person name="Ying F."/>
            <person name="Zhai J."/>
            <person name="Zhou L."/>
            <person name="Zuber A."/>
            <person name="Denarie J."/>
            <person name="Dixon R.A."/>
            <person name="May G.D."/>
            <person name="Schwartz D.C."/>
            <person name="Rogers J."/>
            <person name="Quetier F."/>
            <person name="Town C.D."/>
            <person name="Roe B.A."/>
        </authorList>
    </citation>
    <scope>NUCLEOTIDE SEQUENCE [LARGE SCALE GENOMIC DNA]</scope>
    <source>
        <strain evidence="2">A17</strain>
        <strain evidence="3 4">cv. Jemalong A17</strain>
    </source>
</reference>
<dbReference type="STRING" id="3880.A0A072TDR2"/>
<dbReference type="EnsemblPlants" id="KEH15542">
    <property type="protein sequence ID" value="KEH15542"/>
    <property type="gene ID" value="MTR_0853s0010"/>
</dbReference>
<reference evidence="3" key="3">
    <citation type="submission" date="2015-06" db="UniProtKB">
        <authorList>
            <consortium name="EnsemblPlants"/>
        </authorList>
    </citation>
    <scope>IDENTIFICATION</scope>
    <source>
        <strain evidence="3">cv. Jemalong A17</strain>
    </source>
</reference>
<dbReference type="EMBL" id="KL403577">
    <property type="protein sequence ID" value="KEH15542.1"/>
    <property type="molecule type" value="Genomic_DNA"/>
</dbReference>
<sequence>CNENSQERRNPEHDLDVHEHQNIDPCIDMEFDSLDDVKNLYTSFAKKEGFGIRTLSTKTNLCIFVCSNVGKHVDNNDKEESNTITVKSKKKCSTSRTDCKATLVVSKAKMRPKWTIITFNNTHNHAMVSPKSINYLRCHKKMGGAAKNLVEQFDQEGLVSVACRIL</sequence>
<accession>A0A072TDR2</accession>